<comment type="caution">
    <text evidence="2">The sequence shown here is derived from an EMBL/GenBank/DDBJ whole genome shotgun (WGS) entry which is preliminary data.</text>
</comment>
<evidence type="ECO:0000313" key="2">
    <source>
        <dbReference type="EMBL" id="KAK6991822.1"/>
    </source>
</evidence>
<feature type="compositionally biased region" description="Basic and acidic residues" evidence="1">
    <location>
        <begin position="7"/>
        <end position="16"/>
    </location>
</feature>
<name>A0AAV9ZSV5_9AGAR</name>
<feature type="region of interest" description="Disordered" evidence="1">
    <location>
        <begin position="1"/>
        <end position="24"/>
    </location>
</feature>
<dbReference type="AlphaFoldDB" id="A0AAV9ZSV5"/>
<feature type="region of interest" description="Disordered" evidence="1">
    <location>
        <begin position="189"/>
        <end position="242"/>
    </location>
</feature>
<dbReference type="Proteomes" id="UP001362999">
    <property type="component" value="Unassembled WGS sequence"/>
</dbReference>
<sequence length="242" mass="27753">MPNNPSARRDENDPPHRSKKQDRPALPLIGRLFKMLITTMTRVVLMQETTMLLAFTGSKVHFLFSVLNFISHCLDELARSKAEQSPAPENAGDESTPLVPQPQNISEVKMEDLRQELGFNKPRWNAFRSCVRHSVIAARLDWDKNWKAQDDKKKLRAINVVRADFPEVKRFENAWAIKRVTAEYWGNRKTYGRPATSSAAQRRPRPSDSDDDQEDDLFHFSDDNSDGEQVNGEPAAKRVHRS</sequence>
<protein>
    <submittedName>
        <fullName evidence="2">Uncharacterized protein</fullName>
    </submittedName>
</protein>
<feature type="region of interest" description="Disordered" evidence="1">
    <location>
        <begin position="81"/>
        <end position="101"/>
    </location>
</feature>
<gene>
    <name evidence="2" type="ORF">R3P38DRAFT_2803517</name>
</gene>
<organism evidence="2 3">
    <name type="scientific">Favolaschia claudopus</name>
    <dbReference type="NCBI Taxonomy" id="2862362"/>
    <lineage>
        <taxon>Eukaryota</taxon>
        <taxon>Fungi</taxon>
        <taxon>Dikarya</taxon>
        <taxon>Basidiomycota</taxon>
        <taxon>Agaricomycotina</taxon>
        <taxon>Agaricomycetes</taxon>
        <taxon>Agaricomycetidae</taxon>
        <taxon>Agaricales</taxon>
        <taxon>Marasmiineae</taxon>
        <taxon>Mycenaceae</taxon>
        <taxon>Favolaschia</taxon>
    </lineage>
</organism>
<evidence type="ECO:0000313" key="3">
    <source>
        <dbReference type="Proteomes" id="UP001362999"/>
    </source>
</evidence>
<dbReference type="EMBL" id="JAWWNJ010000115">
    <property type="protein sequence ID" value="KAK6991822.1"/>
    <property type="molecule type" value="Genomic_DNA"/>
</dbReference>
<reference evidence="2 3" key="1">
    <citation type="journal article" date="2024" name="J Genomics">
        <title>Draft genome sequencing and assembly of Favolaschia claudopus CIRM-BRFM 2984 isolated from oak limbs.</title>
        <authorList>
            <person name="Navarro D."/>
            <person name="Drula E."/>
            <person name="Chaduli D."/>
            <person name="Cazenave R."/>
            <person name="Ahrendt S."/>
            <person name="Wang J."/>
            <person name="Lipzen A."/>
            <person name="Daum C."/>
            <person name="Barry K."/>
            <person name="Grigoriev I.V."/>
            <person name="Favel A."/>
            <person name="Rosso M.N."/>
            <person name="Martin F."/>
        </authorList>
    </citation>
    <scope>NUCLEOTIDE SEQUENCE [LARGE SCALE GENOMIC DNA]</scope>
    <source>
        <strain evidence="2 3">CIRM-BRFM 2984</strain>
    </source>
</reference>
<proteinExistence type="predicted"/>
<evidence type="ECO:0000256" key="1">
    <source>
        <dbReference type="SAM" id="MobiDB-lite"/>
    </source>
</evidence>
<accession>A0AAV9ZSV5</accession>
<keyword evidence="3" id="KW-1185">Reference proteome</keyword>